<gene>
    <name evidence="1" type="ORF">E2C01_051251</name>
</gene>
<dbReference type="AlphaFoldDB" id="A0A5B7GIK4"/>
<accession>A0A5B7GIK4</accession>
<dbReference type="EMBL" id="VSRR010014643">
    <property type="protein sequence ID" value="MPC57273.1"/>
    <property type="molecule type" value="Genomic_DNA"/>
</dbReference>
<evidence type="ECO:0000313" key="2">
    <source>
        <dbReference type="Proteomes" id="UP000324222"/>
    </source>
</evidence>
<organism evidence="1 2">
    <name type="scientific">Portunus trituberculatus</name>
    <name type="common">Swimming crab</name>
    <name type="synonym">Neptunus trituberculatus</name>
    <dbReference type="NCBI Taxonomy" id="210409"/>
    <lineage>
        <taxon>Eukaryota</taxon>
        <taxon>Metazoa</taxon>
        <taxon>Ecdysozoa</taxon>
        <taxon>Arthropoda</taxon>
        <taxon>Crustacea</taxon>
        <taxon>Multicrustacea</taxon>
        <taxon>Malacostraca</taxon>
        <taxon>Eumalacostraca</taxon>
        <taxon>Eucarida</taxon>
        <taxon>Decapoda</taxon>
        <taxon>Pleocyemata</taxon>
        <taxon>Brachyura</taxon>
        <taxon>Eubrachyura</taxon>
        <taxon>Portunoidea</taxon>
        <taxon>Portunidae</taxon>
        <taxon>Portuninae</taxon>
        <taxon>Portunus</taxon>
    </lineage>
</organism>
<dbReference type="Proteomes" id="UP000324222">
    <property type="component" value="Unassembled WGS sequence"/>
</dbReference>
<reference evidence="1 2" key="1">
    <citation type="submission" date="2019-05" db="EMBL/GenBank/DDBJ databases">
        <title>Another draft genome of Portunus trituberculatus and its Hox gene families provides insights of decapod evolution.</title>
        <authorList>
            <person name="Jeong J.-H."/>
            <person name="Song I."/>
            <person name="Kim S."/>
            <person name="Choi T."/>
            <person name="Kim D."/>
            <person name="Ryu S."/>
            <person name="Kim W."/>
        </authorList>
    </citation>
    <scope>NUCLEOTIDE SEQUENCE [LARGE SCALE GENOMIC DNA]</scope>
    <source>
        <tissue evidence="1">Muscle</tissue>
    </source>
</reference>
<comment type="caution">
    <text evidence="1">The sequence shown here is derived from an EMBL/GenBank/DDBJ whole genome shotgun (WGS) entry which is preliminary data.</text>
</comment>
<evidence type="ECO:0000313" key="1">
    <source>
        <dbReference type="EMBL" id="MPC57273.1"/>
    </source>
</evidence>
<keyword evidence="2" id="KW-1185">Reference proteome</keyword>
<sequence>MLTYTNECHFNIWIKISMIRPMLEHATVVWSQSLKKDIRFEWIQKIATKMVPQLNDLTYEKRLKYMRLPTLQDRREQGDLI</sequence>
<protein>
    <submittedName>
        <fullName evidence="1">Uncharacterized protein</fullName>
    </submittedName>
</protein>
<proteinExistence type="predicted"/>
<name>A0A5B7GIK4_PORTR</name>